<feature type="region of interest" description="Disordered" evidence="1">
    <location>
        <begin position="1"/>
        <end position="56"/>
    </location>
</feature>
<sequence length="56" mass="5745">MNTAAGTHPHLHRAVAGRGADQPATVGPKATLATRAASERNGFVTRAPPARWAATT</sequence>
<organism evidence="2 3">
    <name type="scientific">Asanoa siamensis</name>
    <dbReference type="NCBI Taxonomy" id="926357"/>
    <lineage>
        <taxon>Bacteria</taxon>
        <taxon>Bacillati</taxon>
        <taxon>Actinomycetota</taxon>
        <taxon>Actinomycetes</taxon>
        <taxon>Micromonosporales</taxon>
        <taxon>Micromonosporaceae</taxon>
        <taxon>Asanoa</taxon>
    </lineage>
</organism>
<evidence type="ECO:0000313" key="2">
    <source>
        <dbReference type="EMBL" id="GIF73967.1"/>
    </source>
</evidence>
<feature type="compositionally biased region" description="Low complexity" evidence="1">
    <location>
        <begin position="45"/>
        <end position="56"/>
    </location>
</feature>
<protein>
    <submittedName>
        <fullName evidence="2">Uncharacterized protein</fullName>
    </submittedName>
</protein>
<dbReference type="RefSeq" id="WP_203714167.1">
    <property type="nucleotide sequence ID" value="NZ_BONE01000026.1"/>
</dbReference>
<reference evidence="2 3" key="1">
    <citation type="submission" date="2021-01" db="EMBL/GenBank/DDBJ databases">
        <title>Whole genome shotgun sequence of Asanoa siamensis NBRC 107932.</title>
        <authorList>
            <person name="Komaki H."/>
            <person name="Tamura T."/>
        </authorList>
    </citation>
    <scope>NUCLEOTIDE SEQUENCE [LARGE SCALE GENOMIC DNA]</scope>
    <source>
        <strain evidence="2 3">NBRC 107932</strain>
    </source>
</reference>
<evidence type="ECO:0000256" key="1">
    <source>
        <dbReference type="SAM" id="MobiDB-lite"/>
    </source>
</evidence>
<comment type="caution">
    <text evidence="2">The sequence shown here is derived from an EMBL/GenBank/DDBJ whole genome shotgun (WGS) entry which is preliminary data.</text>
</comment>
<dbReference type="EMBL" id="BONE01000026">
    <property type="protein sequence ID" value="GIF73967.1"/>
    <property type="molecule type" value="Genomic_DNA"/>
</dbReference>
<keyword evidence="3" id="KW-1185">Reference proteome</keyword>
<proteinExistence type="predicted"/>
<evidence type="ECO:0000313" key="3">
    <source>
        <dbReference type="Proteomes" id="UP000604117"/>
    </source>
</evidence>
<name>A0ABQ4CRQ6_9ACTN</name>
<dbReference type="Proteomes" id="UP000604117">
    <property type="component" value="Unassembled WGS sequence"/>
</dbReference>
<accession>A0ABQ4CRQ6</accession>
<gene>
    <name evidence="2" type="ORF">Asi02nite_34850</name>
</gene>